<dbReference type="InterPro" id="IPR036770">
    <property type="entry name" value="Ankyrin_rpt-contain_sf"/>
</dbReference>
<protein>
    <submittedName>
        <fullName evidence="1">Uncharacterized protein</fullName>
    </submittedName>
</protein>
<dbReference type="SUPFAM" id="SSF48403">
    <property type="entry name" value="Ankyrin repeat"/>
    <property type="match status" value="1"/>
</dbReference>
<reference evidence="1 2" key="1">
    <citation type="submission" date="2015-01" db="EMBL/GenBank/DDBJ databases">
        <title>The Genome Sequence of Rhinocladiella mackenzie CBS 650.93.</title>
        <authorList>
            <consortium name="The Broad Institute Genomics Platform"/>
            <person name="Cuomo C."/>
            <person name="de Hoog S."/>
            <person name="Gorbushina A."/>
            <person name="Stielow B."/>
            <person name="Teixiera M."/>
            <person name="Abouelleil A."/>
            <person name="Chapman S.B."/>
            <person name="Priest M."/>
            <person name="Young S.K."/>
            <person name="Wortman J."/>
            <person name="Nusbaum C."/>
            <person name="Birren B."/>
        </authorList>
    </citation>
    <scope>NUCLEOTIDE SEQUENCE [LARGE SCALE GENOMIC DNA]</scope>
    <source>
        <strain evidence="1 2">CBS 650.93</strain>
    </source>
</reference>
<sequence>MSSDERSCTNHLQPLLADIVAYTLRAENQGGCDGSYLRLVNHQFNDEVLRIWFITQQADPPRRNEKIFQYDCLLARRHLQGFLLRHVSESLKCSNISVSLTEAITRLRSIVPSERLPLNSIDDVLGDGWQCFLCAAFASLYHIPILMANARKQPLTSKIIDQGQEAWFLTAACKLGDLDLIRSSFAEFDLGPLTAEAKRSFLLSCLCAAIREDWQQAFNSLLDLELDLDLNADDPICRRPPIRIATEKGRVAYLKTLFHPRNRLWTNGLSYERAIASAANYPDQSVRRELVDLFIEKREGLLSREMRKEVLWGACRWNDHNLITLVLERGDVDLFASQSFLTGRQFHRCALTIAAEHNSIACVELIFRTCRPSDLEKPEATHSIESAFRIAAKNRYLHMLRLILPYETRLSFSEQFLWAARVDGGIAAMEAFCGPDCIQRNGDVPAADTAWRGKIPSVGGEALRLAVLSLSPSNVELLMKRGVRPTGKLSAGSAKTDKEFVALQAIEELLERRGYTLSPHSSIGSSGR</sequence>
<accession>A0A0D2J1E1</accession>
<keyword evidence="2" id="KW-1185">Reference proteome</keyword>
<organism evidence="1 2">
    <name type="scientific">Rhinocladiella mackenziei CBS 650.93</name>
    <dbReference type="NCBI Taxonomy" id="1442369"/>
    <lineage>
        <taxon>Eukaryota</taxon>
        <taxon>Fungi</taxon>
        <taxon>Dikarya</taxon>
        <taxon>Ascomycota</taxon>
        <taxon>Pezizomycotina</taxon>
        <taxon>Eurotiomycetes</taxon>
        <taxon>Chaetothyriomycetidae</taxon>
        <taxon>Chaetothyriales</taxon>
        <taxon>Herpotrichiellaceae</taxon>
        <taxon>Rhinocladiella</taxon>
    </lineage>
</organism>
<proteinExistence type="predicted"/>
<dbReference type="RefSeq" id="XP_013269856.1">
    <property type="nucleotide sequence ID" value="XM_013414402.1"/>
</dbReference>
<evidence type="ECO:0000313" key="1">
    <source>
        <dbReference type="EMBL" id="KIX02720.1"/>
    </source>
</evidence>
<evidence type="ECO:0000313" key="2">
    <source>
        <dbReference type="Proteomes" id="UP000053617"/>
    </source>
</evidence>
<dbReference type="AlphaFoldDB" id="A0A0D2J1E1"/>
<dbReference type="GeneID" id="25296733"/>
<dbReference type="VEuPathDB" id="FungiDB:Z518_08662"/>
<gene>
    <name evidence="1" type="ORF">Z518_08662</name>
</gene>
<dbReference type="HOGENOM" id="CLU_515948_0_0_1"/>
<dbReference type="Gene3D" id="1.25.40.20">
    <property type="entry name" value="Ankyrin repeat-containing domain"/>
    <property type="match status" value="1"/>
</dbReference>
<name>A0A0D2J1E1_9EURO</name>
<dbReference type="Proteomes" id="UP000053617">
    <property type="component" value="Unassembled WGS sequence"/>
</dbReference>
<dbReference type="EMBL" id="KN847480">
    <property type="protein sequence ID" value="KIX02720.1"/>
    <property type="molecule type" value="Genomic_DNA"/>
</dbReference>